<keyword evidence="3" id="KW-0472">Membrane</keyword>
<evidence type="ECO:0000313" key="8">
    <source>
        <dbReference type="EMBL" id="AWI50380.1"/>
    </source>
</evidence>
<feature type="signal peptide" evidence="7">
    <location>
        <begin position="1"/>
        <end position="19"/>
    </location>
</feature>
<dbReference type="GO" id="GO:0009279">
    <property type="term" value="C:cell outer membrane"/>
    <property type="evidence" value="ECO:0007669"/>
    <property type="project" value="UniProtKB-SubCell"/>
</dbReference>
<evidence type="ECO:0000313" key="9">
    <source>
        <dbReference type="Proteomes" id="UP000244920"/>
    </source>
</evidence>
<evidence type="ECO:0000256" key="3">
    <source>
        <dbReference type="ARBA" id="ARBA00023136"/>
    </source>
</evidence>
<organism evidence="8 9">
    <name type="scientific">Actinobacillus porcitonsillarum</name>
    <dbReference type="NCBI Taxonomy" id="189834"/>
    <lineage>
        <taxon>Bacteria</taxon>
        <taxon>Pseudomonadati</taxon>
        <taxon>Pseudomonadota</taxon>
        <taxon>Gammaproteobacteria</taxon>
        <taxon>Pasteurellales</taxon>
        <taxon>Pasteurellaceae</taxon>
        <taxon>Actinobacillus</taxon>
    </lineage>
</organism>
<evidence type="ECO:0000256" key="7">
    <source>
        <dbReference type="SAM" id="SignalP"/>
    </source>
</evidence>
<evidence type="ECO:0000256" key="6">
    <source>
        <dbReference type="ARBA" id="ARBA00023288"/>
    </source>
</evidence>
<evidence type="ECO:0000256" key="5">
    <source>
        <dbReference type="ARBA" id="ARBA00023237"/>
    </source>
</evidence>
<dbReference type="PROSITE" id="PS51257">
    <property type="entry name" value="PROKAR_LIPOPROTEIN"/>
    <property type="match status" value="1"/>
</dbReference>
<sequence length="40" mass="4337">MKNLKKCVLLATLATFLTACGVKGPLYFPEKAPAEQKQAN</sequence>
<keyword evidence="9" id="KW-1185">Reference proteome</keyword>
<dbReference type="NCBIfam" id="NF047847">
    <property type="entry name" value="SS_mature_LptM"/>
    <property type="match status" value="1"/>
</dbReference>
<feature type="chain" id="PRO_5016117168" description="Lipoprotein" evidence="7">
    <location>
        <begin position="20"/>
        <end position="40"/>
    </location>
</feature>
<comment type="subcellular location">
    <subcellularLocation>
        <location evidence="1">Cell outer membrane</location>
        <topology evidence="1">Lipid-anchor</topology>
    </subcellularLocation>
</comment>
<reference evidence="9" key="1">
    <citation type="submission" date="2018-05" db="EMBL/GenBank/DDBJ databases">
        <title>Complete genome sequence of Actinobacillus porcitonsillarum reference strain 9953L55 (CCUG 46996).</title>
        <authorList>
            <person name="Dona V."/>
            <person name="Perreten V."/>
        </authorList>
    </citation>
    <scope>NUCLEOTIDE SEQUENCE [LARGE SCALE GENOMIC DNA]</scope>
    <source>
        <strain evidence="9">9953L55</strain>
    </source>
</reference>
<dbReference type="KEGG" id="apor:DDU33_02210"/>
<name>A0A2U8FHB5_9PAST</name>
<keyword evidence="4" id="KW-0564">Palmitate</keyword>
<keyword evidence="2 7" id="KW-0732">Signal</keyword>
<accession>A0A2U8FHB5</accession>
<gene>
    <name evidence="8" type="ORF">DDU33_02210</name>
</gene>
<evidence type="ECO:0008006" key="10">
    <source>
        <dbReference type="Google" id="ProtNLM"/>
    </source>
</evidence>
<dbReference type="Pfam" id="PF13627">
    <property type="entry name" value="LptM_cons"/>
    <property type="match status" value="1"/>
</dbReference>
<dbReference type="AlphaFoldDB" id="A0A2U8FHB5"/>
<evidence type="ECO:0000256" key="2">
    <source>
        <dbReference type="ARBA" id="ARBA00022729"/>
    </source>
</evidence>
<dbReference type="InterPro" id="IPR032831">
    <property type="entry name" value="LptM_cons"/>
</dbReference>
<dbReference type="Proteomes" id="UP000244920">
    <property type="component" value="Chromosome"/>
</dbReference>
<dbReference type="RefSeq" id="WP_039895565.1">
    <property type="nucleotide sequence ID" value="NZ_CP029206.1"/>
</dbReference>
<proteinExistence type="predicted"/>
<keyword evidence="5" id="KW-0998">Cell outer membrane</keyword>
<keyword evidence="6" id="KW-0449">Lipoprotein</keyword>
<evidence type="ECO:0000256" key="4">
    <source>
        <dbReference type="ARBA" id="ARBA00023139"/>
    </source>
</evidence>
<protein>
    <recommendedName>
        <fullName evidence="10">Lipoprotein</fullName>
    </recommendedName>
</protein>
<evidence type="ECO:0000256" key="1">
    <source>
        <dbReference type="ARBA" id="ARBA00004459"/>
    </source>
</evidence>
<dbReference type="EMBL" id="CP029206">
    <property type="protein sequence ID" value="AWI50380.1"/>
    <property type="molecule type" value="Genomic_DNA"/>
</dbReference>